<proteinExistence type="predicted"/>
<evidence type="ECO:0000256" key="11">
    <source>
        <dbReference type="ARBA" id="ARBA00022989"/>
    </source>
</evidence>
<dbReference type="Gene3D" id="2.10.25.10">
    <property type="entry name" value="Laminin"/>
    <property type="match status" value="2"/>
</dbReference>
<dbReference type="GO" id="GO:0030247">
    <property type="term" value="F:polysaccharide binding"/>
    <property type="evidence" value="ECO:0007669"/>
    <property type="project" value="InterPro"/>
</dbReference>
<evidence type="ECO:0000256" key="15">
    <source>
        <dbReference type="PROSITE-ProRule" id="PRU00076"/>
    </source>
</evidence>
<dbReference type="EC" id="2.7.11.1" evidence="19"/>
<evidence type="ECO:0000256" key="10">
    <source>
        <dbReference type="ARBA" id="ARBA00022840"/>
    </source>
</evidence>
<feature type="domain" description="Protein kinase" evidence="17">
    <location>
        <begin position="401"/>
        <end position="659"/>
    </location>
</feature>
<dbReference type="PROSITE" id="PS50026">
    <property type="entry name" value="EGF_3"/>
    <property type="match status" value="1"/>
</dbReference>
<dbReference type="InterPro" id="IPR018097">
    <property type="entry name" value="EGF_Ca-bd_CS"/>
</dbReference>
<feature type="domain" description="EGF-like" evidence="18">
    <location>
        <begin position="286"/>
        <end position="321"/>
    </location>
</feature>
<keyword evidence="4 19" id="KW-0808">Transferase</keyword>
<evidence type="ECO:0000259" key="17">
    <source>
        <dbReference type="PROSITE" id="PS50011"/>
    </source>
</evidence>
<dbReference type="GO" id="GO:0007166">
    <property type="term" value="P:cell surface receptor signaling pathway"/>
    <property type="evidence" value="ECO:0007669"/>
    <property type="project" value="InterPro"/>
</dbReference>
<dbReference type="Pfam" id="PF08488">
    <property type="entry name" value="WAK"/>
    <property type="match status" value="1"/>
</dbReference>
<reference evidence="20" key="1">
    <citation type="journal article" date="2018" name="Gigascience">
        <title>Genome assembly of the Pink Ipe (Handroanthus impetiginosus, Bignoniaceae), a highly valued, ecologically keystone Neotropical timber forest tree.</title>
        <authorList>
            <person name="Silva-Junior O.B."/>
            <person name="Grattapaglia D."/>
            <person name="Novaes E."/>
            <person name="Collevatti R.G."/>
        </authorList>
    </citation>
    <scope>NUCLEOTIDE SEQUENCE [LARGE SCALE GENOMIC DNA]</scope>
    <source>
        <strain evidence="20">cv. UFG-1</strain>
    </source>
</reference>
<accession>A0A2G9G5P2</accession>
<dbReference type="PROSITE" id="PS00010">
    <property type="entry name" value="ASX_HYDROXYL"/>
    <property type="match status" value="1"/>
</dbReference>
<feature type="chain" id="PRO_5013701542" evidence="16">
    <location>
        <begin position="21"/>
        <end position="689"/>
    </location>
</feature>
<dbReference type="Pfam" id="PF13947">
    <property type="entry name" value="GUB_WAK_bind"/>
    <property type="match status" value="1"/>
</dbReference>
<dbReference type="EMBL" id="NKXS01006848">
    <property type="protein sequence ID" value="PIN00627.1"/>
    <property type="molecule type" value="Genomic_DNA"/>
</dbReference>
<evidence type="ECO:0000256" key="16">
    <source>
        <dbReference type="SAM" id="SignalP"/>
    </source>
</evidence>
<evidence type="ECO:0000256" key="6">
    <source>
        <dbReference type="ARBA" id="ARBA00022729"/>
    </source>
</evidence>
<dbReference type="SMART" id="SM00181">
    <property type="entry name" value="EGF"/>
    <property type="match status" value="2"/>
</dbReference>
<evidence type="ECO:0000259" key="18">
    <source>
        <dbReference type="PROSITE" id="PS50026"/>
    </source>
</evidence>
<dbReference type="GO" id="GO:0004674">
    <property type="term" value="F:protein serine/threonine kinase activity"/>
    <property type="evidence" value="ECO:0007669"/>
    <property type="project" value="UniProtKB-KW"/>
</dbReference>
<keyword evidence="6 16" id="KW-0732">Signal</keyword>
<dbReference type="SUPFAM" id="SSF56112">
    <property type="entry name" value="Protein kinase-like (PK-like)"/>
    <property type="match status" value="1"/>
</dbReference>
<dbReference type="Pfam" id="PF07645">
    <property type="entry name" value="EGF_CA"/>
    <property type="match status" value="1"/>
</dbReference>
<dbReference type="SUPFAM" id="SSF57196">
    <property type="entry name" value="EGF/Laminin"/>
    <property type="match status" value="1"/>
</dbReference>
<dbReference type="PANTHER" id="PTHR27005">
    <property type="entry name" value="WALL-ASSOCIATED RECEPTOR KINASE-LIKE 21"/>
    <property type="match status" value="1"/>
</dbReference>
<dbReference type="InterPro" id="IPR001245">
    <property type="entry name" value="Ser-Thr/Tyr_kinase_cat_dom"/>
</dbReference>
<organism evidence="19 20">
    <name type="scientific">Handroanthus impetiginosus</name>
    <dbReference type="NCBI Taxonomy" id="429701"/>
    <lineage>
        <taxon>Eukaryota</taxon>
        <taxon>Viridiplantae</taxon>
        <taxon>Streptophyta</taxon>
        <taxon>Embryophyta</taxon>
        <taxon>Tracheophyta</taxon>
        <taxon>Spermatophyta</taxon>
        <taxon>Magnoliopsida</taxon>
        <taxon>eudicotyledons</taxon>
        <taxon>Gunneridae</taxon>
        <taxon>Pentapetalae</taxon>
        <taxon>asterids</taxon>
        <taxon>lamiids</taxon>
        <taxon>Lamiales</taxon>
        <taxon>Bignoniaceae</taxon>
        <taxon>Crescentiina</taxon>
        <taxon>Tabebuia alliance</taxon>
        <taxon>Handroanthus</taxon>
    </lineage>
</organism>
<evidence type="ECO:0000256" key="14">
    <source>
        <dbReference type="ARBA" id="ARBA00023180"/>
    </source>
</evidence>
<evidence type="ECO:0000313" key="20">
    <source>
        <dbReference type="Proteomes" id="UP000231279"/>
    </source>
</evidence>
<dbReference type="FunFam" id="2.10.25.10:FF:000038">
    <property type="entry name" value="Fibrillin 2"/>
    <property type="match status" value="1"/>
</dbReference>
<dbReference type="SMART" id="SM00179">
    <property type="entry name" value="EGF_CA"/>
    <property type="match status" value="1"/>
</dbReference>
<comment type="caution">
    <text evidence="15">Lacks conserved residue(s) required for the propagation of feature annotation.</text>
</comment>
<dbReference type="Gene3D" id="3.30.200.20">
    <property type="entry name" value="Phosphorylase Kinase, domain 1"/>
    <property type="match status" value="1"/>
</dbReference>
<dbReference type="PROSITE" id="PS50011">
    <property type="entry name" value="PROTEIN_KINASE_DOM"/>
    <property type="match status" value="1"/>
</dbReference>
<gene>
    <name evidence="19" type="ORF">CDL12_26868</name>
</gene>
<keyword evidence="14" id="KW-0325">Glycoprotein</keyword>
<dbReference type="PANTHER" id="PTHR27005:SF283">
    <property type="entry name" value="OS02G0633066 PROTEIN"/>
    <property type="match status" value="1"/>
</dbReference>
<protein>
    <submittedName>
        <fullName evidence="19">Serine/threonine protein kinase</fullName>
        <ecNumber evidence="19">2.7.11.1</ecNumber>
    </submittedName>
</protein>
<keyword evidence="20" id="KW-1185">Reference proteome</keyword>
<dbReference type="InterPro" id="IPR000742">
    <property type="entry name" value="EGF"/>
</dbReference>
<dbReference type="Pfam" id="PF07714">
    <property type="entry name" value="PK_Tyr_Ser-Thr"/>
    <property type="match status" value="1"/>
</dbReference>
<evidence type="ECO:0000256" key="1">
    <source>
        <dbReference type="ARBA" id="ARBA00004479"/>
    </source>
</evidence>
<evidence type="ECO:0000256" key="2">
    <source>
        <dbReference type="ARBA" id="ARBA00022527"/>
    </source>
</evidence>
<keyword evidence="11" id="KW-1133">Transmembrane helix</keyword>
<dbReference type="InterPro" id="IPR045274">
    <property type="entry name" value="WAK-like"/>
</dbReference>
<evidence type="ECO:0000256" key="7">
    <source>
        <dbReference type="ARBA" id="ARBA00022737"/>
    </source>
</evidence>
<dbReference type="CDD" id="cd00054">
    <property type="entry name" value="EGF_CA"/>
    <property type="match status" value="1"/>
</dbReference>
<dbReference type="InterPro" id="IPR013695">
    <property type="entry name" value="WAK"/>
</dbReference>
<dbReference type="OrthoDB" id="283575at2759"/>
<dbReference type="InterPro" id="IPR000719">
    <property type="entry name" value="Prot_kinase_dom"/>
</dbReference>
<keyword evidence="13 15" id="KW-1015">Disulfide bond</keyword>
<evidence type="ECO:0000256" key="9">
    <source>
        <dbReference type="ARBA" id="ARBA00022777"/>
    </source>
</evidence>
<dbReference type="GO" id="GO:0005524">
    <property type="term" value="F:ATP binding"/>
    <property type="evidence" value="ECO:0007669"/>
    <property type="project" value="UniProtKB-KW"/>
</dbReference>
<sequence>MISQPIFVTLILLLATEINSEVLPKTDCPTRCGNLSIPFPFGTTSDCYLDDSFLIYCNHSYNPPKPFLNSGNVEVFEISLGGLMKVSSSVASHCYDDSGARINGTISELTLYKFPISSTNNKFTAVGCDTYAFMEGSKERKQMSAGCVSWCDSINNVINRTCSGIGCCQTSIAKGVKDFFVDIQSFRNHTTVKSFNPCGYAFVVEAEAFQFSSSDLKDLGNRKTVPVVLDWSVGNMTCQEARKNLSSYACKAIHSECSDSRNGFSYLCNCLSGFQGNPYLIDGCQDIDECTSLKPCKGTCKNLLGNYSCSCPKGFEGDGMKDGIGCHPKSSKTLFYIVSGLMVPAVGSSWIFWKRKKRKVIKVREYLFRRNGGLILESMLSGQRRFQLFTAEEVKRATNYYSNYTILRREGHGITYKGILENHANRTVVIKRLDDLDEGNLPVFIRNLVALSQINHRNIVKLIGGCLETQVPLLIYEFITGKTLYDYIHDNGLSWDLCLNIASQTAKALAYMHSAAPQAPLIHGNLNSSRILLPDGNTVKVDGLALSSSDAFGVEEIGYVDPEYLLSGQLTEKSDVYSFGVVLAELLTGKEVFPFNDIADDFVSLPRGDDLIQILDHRLVAEGKIEQLTEVTKLAQRCLSNSPRDRPTMNEVVITLEYVISWNSSSTTISPNSSQVTTARRVLRRNMSF</sequence>
<comment type="caution">
    <text evidence="19">The sequence shown here is derived from an EMBL/GenBank/DDBJ whole genome shotgun (WGS) entry which is preliminary data.</text>
</comment>
<evidence type="ECO:0000313" key="19">
    <source>
        <dbReference type="EMBL" id="PIN00627.1"/>
    </source>
</evidence>
<name>A0A2G9G5P2_9LAMI</name>
<dbReference type="InterPro" id="IPR025287">
    <property type="entry name" value="WAK_GUB"/>
</dbReference>
<feature type="disulfide bond" evidence="15">
    <location>
        <begin position="290"/>
        <end position="300"/>
    </location>
</feature>
<comment type="subcellular location">
    <subcellularLocation>
        <location evidence="1">Membrane</location>
        <topology evidence="1">Single-pass type I membrane protein</topology>
    </subcellularLocation>
</comment>
<keyword evidence="7" id="KW-0677">Repeat</keyword>
<dbReference type="InterPro" id="IPR049883">
    <property type="entry name" value="NOTCH1_EGF-like"/>
</dbReference>
<dbReference type="InterPro" id="IPR001881">
    <property type="entry name" value="EGF-like_Ca-bd_dom"/>
</dbReference>
<dbReference type="GO" id="GO:0005509">
    <property type="term" value="F:calcium ion binding"/>
    <property type="evidence" value="ECO:0007669"/>
    <property type="project" value="InterPro"/>
</dbReference>
<keyword evidence="12" id="KW-0472">Membrane</keyword>
<keyword evidence="9 19" id="KW-0418">Kinase</keyword>
<evidence type="ECO:0000256" key="13">
    <source>
        <dbReference type="ARBA" id="ARBA00023157"/>
    </source>
</evidence>
<keyword evidence="3 15" id="KW-0245">EGF-like domain</keyword>
<evidence type="ECO:0000256" key="4">
    <source>
        <dbReference type="ARBA" id="ARBA00022679"/>
    </source>
</evidence>
<dbReference type="AlphaFoldDB" id="A0A2G9G5P2"/>
<dbReference type="InterPro" id="IPR000152">
    <property type="entry name" value="EGF-type_Asp/Asn_hydroxyl_site"/>
</dbReference>
<dbReference type="Gene3D" id="1.10.510.10">
    <property type="entry name" value="Transferase(Phosphotransferase) domain 1"/>
    <property type="match status" value="1"/>
</dbReference>
<feature type="signal peptide" evidence="16">
    <location>
        <begin position="1"/>
        <end position="20"/>
    </location>
</feature>
<keyword evidence="10" id="KW-0067">ATP-binding</keyword>
<dbReference type="GO" id="GO:0005886">
    <property type="term" value="C:plasma membrane"/>
    <property type="evidence" value="ECO:0007669"/>
    <property type="project" value="TreeGrafter"/>
</dbReference>
<evidence type="ECO:0000256" key="8">
    <source>
        <dbReference type="ARBA" id="ARBA00022741"/>
    </source>
</evidence>
<evidence type="ECO:0000256" key="12">
    <source>
        <dbReference type="ARBA" id="ARBA00023136"/>
    </source>
</evidence>
<dbReference type="Proteomes" id="UP000231279">
    <property type="component" value="Unassembled WGS sequence"/>
</dbReference>
<keyword evidence="8" id="KW-0547">Nucleotide-binding</keyword>
<keyword evidence="5" id="KW-0812">Transmembrane</keyword>
<evidence type="ECO:0000256" key="3">
    <source>
        <dbReference type="ARBA" id="ARBA00022536"/>
    </source>
</evidence>
<dbReference type="PROSITE" id="PS01187">
    <property type="entry name" value="EGF_CA"/>
    <property type="match status" value="1"/>
</dbReference>
<dbReference type="InterPro" id="IPR011009">
    <property type="entry name" value="Kinase-like_dom_sf"/>
</dbReference>
<keyword evidence="2 19" id="KW-0723">Serine/threonine-protein kinase</keyword>
<evidence type="ECO:0000256" key="5">
    <source>
        <dbReference type="ARBA" id="ARBA00022692"/>
    </source>
</evidence>
<dbReference type="STRING" id="429701.A0A2G9G5P2"/>